<proteinExistence type="predicted"/>
<name>A0ACD0NMZ2_9BASI</name>
<evidence type="ECO:0000313" key="1">
    <source>
        <dbReference type="EMBL" id="PWN47139.1"/>
    </source>
</evidence>
<accession>A0ACD0NMZ2</accession>
<evidence type="ECO:0000313" key="2">
    <source>
        <dbReference type="Proteomes" id="UP000245626"/>
    </source>
</evidence>
<dbReference type="Proteomes" id="UP000245626">
    <property type="component" value="Unassembled WGS sequence"/>
</dbReference>
<dbReference type="EMBL" id="KZ820530">
    <property type="protein sequence ID" value="PWN47139.1"/>
    <property type="molecule type" value="Genomic_DNA"/>
</dbReference>
<gene>
    <name evidence="1" type="ORF">IE53DRAFT_364897</name>
</gene>
<sequence>MKRPFNTHALRSFLILLPFVFVGVESLSFERRVNHDVPSDSQLIQFQPCSEIPYTVPMFVSPEWIGDARTTTSNTIGPGPLGIMSKRGNKSDIKGSGKTTSKVRRAIITTHGVNRDPNTAYSDFSDLKDAEVEMLISPGFFIAAEDKSNPFFDPGRNLGWADSNAWVGGSDAVTPLATRCSTYDAYDSILERLSDRSIYPELREVIFAAHSDGAAFLLRYSLLFPSRNDKDRDRRFKVRFVAANSPTSLYFGPERPEESDEDAGLLCPDFDRYPYGLEGTLPRYVQERMGDKVELFEKWIEQDLITLQGTLDTFSRSRIGDQSCSARSQGGENRRDRGYAYFAYRNLLAGTDSPEARDYYGYSQLDSQVKPIIKKERGRRRAFHHRNCVVSGVGHHAIEMYESQCGRAAIKGLRSLPRGSPPLRPP</sequence>
<keyword evidence="2" id="KW-1185">Reference proteome</keyword>
<organism evidence="1 2">
    <name type="scientific">Violaceomyces palustris</name>
    <dbReference type="NCBI Taxonomy" id="1673888"/>
    <lineage>
        <taxon>Eukaryota</taxon>
        <taxon>Fungi</taxon>
        <taxon>Dikarya</taxon>
        <taxon>Basidiomycota</taxon>
        <taxon>Ustilaginomycotina</taxon>
        <taxon>Ustilaginomycetes</taxon>
        <taxon>Violaceomycetales</taxon>
        <taxon>Violaceomycetaceae</taxon>
        <taxon>Violaceomyces</taxon>
    </lineage>
</organism>
<protein>
    <submittedName>
        <fullName evidence="1">Uncharacterized protein</fullName>
    </submittedName>
</protein>
<reference evidence="1 2" key="1">
    <citation type="journal article" date="2018" name="Mol. Biol. Evol.">
        <title>Broad Genomic Sampling Reveals a Smut Pathogenic Ancestry of the Fungal Clade Ustilaginomycotina.</title>
        <authorList>
            <person name="Kijpornyongpan T."/>
            <person name="Mondo S.J."/>
            <person name="Barry K."/>
            <person name="Sandor L."/>
            <person name="Lee J."/>
            <person name="Lipzen A."/>
            <person name="Pangilinan J."/>
            <person name="LaButti K."/>
            <person name="Hainaut M."/>
            <person name="Henrissat B."/>
            <person name="Grigoriev I.V."/>
            <person name="Spatafora J.W."/>
            <person name="Aime M.C."/>
        </authorList>
    </citation>
    <scope>NUCLEOTIDE SEQUENCE [LARGE SCALE GENOMIC DNA]</scope>
    <source>
        <strain evidence="1 2">SA 807</strain>
    </source>
</reference>